<reference evidence="1 2" key="1">
    <citation type="submission" date="2023-07" db="EMBL/GenBank/DDBJ databases">
        <title>Genomic Encyclopedia of Type Strains, Phase IV (KMG-IV): sequencing the most valuable type-strain genomes for metagenomic binning, comparative biology and taxonomic classification.</title>
        <authorList>
            <person name="Goeker M."/>
        </authorList>
    </citation>
    <scope>NUCLEOTIDE SEQUENCE [LARGE SCALE GENOMIC DNA]</scope>
    <source>
        <strain evidence="1 2">DSM 1111</strain>
    </source>
</reference>
<evidence type="ECO:0000313" key="2">
    <source>
        <dbReference type="Proteomes" id="UP001238496"/>
    </source>
</evidence>
<proteinExistence type="predicted"/>
<dbReference type="RefSeq" id="WP_307374841.1">
    <property type="nucleotide sequence ID" value="NZ_JAUSUW010000010.1"/>
</dbReference>
<keyword evidence="2" id="KW-1185">Reference proteome</keyword>
<protein>
    <submittedName>
        <fullName evidence="1">Uncharacterized protein</fullName>
    </submittedName>
</protein>
<comment type="caution">
    <text evidence="1">The sequence shown here is derived from an EMBL/GenBank/DDBJ whole genome shotgun (WGS) entry which is preliminary data.</text>
</comment>
<dbReference type="EMBL" id="JAUSUW010000010">
    <property type="protein sequence ID" value="MDQ0422362.1"/>
    <property type="molecule type" value="Genomic_DNA"/>
</dbReference>
<accession>A0ABU0GCL8</accession>
<evidence type="ECO:0000313" key="1">
    <source>
        <dbReference type="EMBL" id="MDQ0422362.1"/>
    </source>
</evidence>
<gene>
    <name evidence="1" type="ORF">J2045_003410</name>
</gene>
<dbReference type="Proteomes" id="UP001238496">
    <property type="component" value="Unassembled WGS sequence"/>
</dbReference>
<name>A0ABU0GCL8_9HYPH</name>
<sequence>MTLLTAKEALEISRKNDPEQTLRNILELVKLAAAKGEYSIKVREWGFGSAAYYCPPQEWPTIGKTVIGQLREIGYSADIGSEERQFVAVWLEVSWGDKAGAA</sequence>
<organism evidence="1 2">
    <name type="scientific">Peteryoungia aggregata LMG 23059</name>
    <dbReference type="NCBI Taxonomy" id="1368425"/>
    <lineage>
        <taxon>Bacteria</taxon>
        <taxon>Pseudomonadati</taxon>
        <taxon>Pseudomonadota</taxon>
        <taxon>Alphaproteobacteria</taxon>
        <taxon>Hyphomicrobiales</taxon>
        <taxon>Rhizobiaceae</taxon>
        <taxon>Peteryoungia</taxon>
    </lineage>
</organism>